<feature type="compositionally biased region" description="Low complexity" evidence="9">
    <location>
        <begin position="546"/>
        <end position="574"/>
    </location>
</feature>
<feature type="domain" description="Protein kinase" evidence="10">
    <location>
        <begin position="100"/>
        <end position="371"/>
    </location>
</feature>
<dbReference type="GO" id="GO:0000226">
    <property type="term" value="P:microtubule cytoskeleton organization"/>
    <property type="evidence" value="ECO:0007669"/>
    <property type="project" value="TreeGrafter"/>
</dbReference>
<dbReference type="Proteomes" id="UP000646827">
    <property type="component" value="Unassembled WGS sequence"/>
</dbReference>
<dbReference type="PROSITE" id="PS50011">
    <property type="entry name" value="PROTEIN_KINASE_DOM"/>
    <property type="match status" value="1"/>
</dbReference>
<comment type="similarity">
    <text evidence="1">Belongs to the protein kinase superfamily. CAMK Ser/Thr protein kinase family. NIM1 subfamily.</text>
</comment>
<protein>
    <recommendedName>
        <fullName evidence="10">Protein kinase domain-containing protein</fullName>
    </recommendedName>
</protein>
<dbReference type="InterPro" id="IPR008271">
    <property type="entry name" value="Ser/Thr_kinase_AS"/>
</dbReference>
<feature type="compositionally biased region" description="Polar residues" evidence="9">
    <location>
        <begin position="817"/>
        <end position="833"/>
    </location>
</feature>
<dbReference type="GO" id="GO:0005524">
    <property type="term" value="F:ATP binding"/>
    <property type="evidence" value="ECO:0007669"/>
    <property type="project" value="UniProtKB-UniRule"/>
</dbReference>
<sequence>MTAATIAPPPNVVASEYQQPQQQHQREPEVLARRSASVRSSNHESKRLSLSSRDPSSLQRQNNSQSQTSTLDNKKRRSQESLVSRRQSERRKPIRIQNYIINRKTIGAGSMGKVKLAECLTDTDRQQYAVKIMPKVNLAAMSDANSNKAKDPKDTPKEREQRTVREMAMMQLLRHPNICQLKEWVNEGDYYYMFLEYVDGGQLLDYIISHGKLREKQARKFARQIVSALDYCHRNSIVHRDLKIENILITRDEDIKIIDFGLSNIYSPSRLLSTFCGSLYFAAPELLQARHYTGPEVDVWSFGVVLYVLVCGRVPFDDTSLPALHAKIKAGQVDGYPDHLSKDCVDLLTKILVVDPKRRANLSQVRDHPWMNKGHDESIQNHIPHRQALHSIDMDIVAGMGGFGFGEPKDIYTKLESLIANSEYRNAASQIDHNYQQSLLNQGYSSKPRWRRSLRSKRMSHIQDDPQSLPAMYEPLVSIYYLAKEKKEYDTRQRQLKRAQMVSAQSTPILRRSNSTIATSTTSRAEAGGGLTRRKTDRTPSTPKLNSGNGNNNNNNNNSRHNNNTSSNVTRSGSFHFPTRSNSARGASSAFLARSKSAARKIGAMLPNTNIQRHTLVDNSSDKVLPPLPGSQINDDHTNNDNNNTNNFHNSTTGSGPEPTSSMSTPLKKTFQQLLKVDNKDGGSDKQRSSWRRLSISRSSKYSRASMEAASAVEPMPPAPSQSKSATSNLRASESGDNNRDTDIGPMPKLGAHPKSLFNFNRRHLFRSKPQKLMDDLNDLLWLMNIRTQQSVLEPFVLDCECDYPDWLKFLTKPSDSDSGQSSHIETGGPSNESDLDGEPLRFTVMIYQARWAGGRLGVKVKEAEDETAANGTSKIYRNLYHTILCELGKVAGRM</sequence>
<dbReference type="EMBL" id="JAEPRB010000014">
    <property type="protein sequence ID" value="KAG2226649.1"/>
    <property type="molecule type" value="Genomic_DNA"/>
</dbReference>
<organism evidence="11 12">
    <name type="scientific">Circinella minor</name>
    <dbReference type="NCBI Taxonomy" id="1195481"/>
    <lineage>
        <taxon>Eukaryota</taxon>
        <taxon>Fungi</taxon>
        <taxon>Fungi incertae sedis</taxon>
        <taxon>Mucoromycota</taxon>
        <taxon>Mucoromycotina</taxon>
        <taxon>Mucoromycetes</taxon>
        <taxon>Mucorales</taxon>
        <taxon>Lichtheimiaceae</taxon>
        <taxon>Circinella</taxon>
    </lineage>
</organism>
<name>A0A8H7SAD5_9FUNG</name>
<comment type="similarity">
    <text evidence="7">Belongs to the protein kinase superfamily. CAMK Ser/Thr protein kinase family. Smok subfamily.</text>
</comment>
<evidence type="ECO:0000313" key="12">
    <source>
        <dbReference type="Proteomes" id="UP000646827"/>
    </source>
</evidence>
<evidence type="ECO:0000256" key="4">
    <source>
        <dbReference type="ARBA" id="ARBA00022741"/>
    </source>
</evidence>
<keyword evidence="6 8" id="KW-0067">ATP-binding</keyword>
<evidence type="ECO:0000313" key="11">
    <source>
        <dbReference type="EMBL" id="KAG2226649.1"/>
    </source>
</evidence>
<feature type="compositionally biased region" description="Polar residues" evidence="9">
    <location>
        <begin position="502"/>
        <end position="524"/>
    </location>
</feature>
<comment type="caution">
    <text evidence="11">The sequence shown here is derived from an EMBL/GenBank/DDBJ whole genome shotgun (WGS) entry which is preliminary data.</text>
</comment>
<feature type="binding site" evidence="8">
    <location>
        <position position="131"/>
    </location>
    <ligand>
        <name>ATP</name>
        <dbReference type="ChEBI" id="CHEBI:30616"/>
    </ligand>
</feature>
<feature type="compositionally biased region" description="Basic and acidic residues" evidence="9">
    <location>
        <begin position="677"/>
        <end position="688"/>
    </location>
</feature>
<evidence type="ECO:0000256" key="6">
    <source>
        <dbReference type="ARBA" id="ARBA00022840"/>
    </source>
</evidence>
<keyword evidence="5" id="KW-0418">Kinase</keyword>
<gene>
    <name evidence="11" type="ORF">INT45_000996</name>
</gene>
<dbReference type="InterPro" id="IPR011009">
    <property type="entry name" value="Kinase-like_dom_sf"/>
</dbReference>
<dbReference type="PROSITE" id="PS00108">
    <property type="entry name" value="PROTEIN_KINASE_ST"/>
    <property type="match status" value="1"/>
</dbReference>
<feature type="region of interest" description="Disordered" evidence="9">
    <location>
        <begin position="614"/>
        <end position="665"/>
    </location>
</feature>
<dbReference type="GO" id="GO:0004674">
    <property type="term" value="F:protein serine/threonine kinase activity"/>
    <property type="evidence" value="ECO:0007669"/>
    <property type="project" value="UniProtKB-KW"/>
</dbReference>
<keyword evidence="4 8" id="KW-0547">Nucleotide-binding</keyword>
<dbReference type="Pfam" id="PF00069">
    <property type="entry name" value="Pkinase"/>
    <property type="match status" value="1"/>
</dbReference>
<dbReference type="GO" id="GO:0035556">
    <property type="term" value="P:intracellular signal transduction"/>
    <property type="evidence" value="ECO:0007669"/>
    <property type="project" value="TreeGrafter"/>
</dbReference>
<keyword evidence="12" id="KW-1185">Reference proteome</keyword>
<dbReference type="PANTHER" id="PTHR24346">
    <property type="entry name" value="MAP/MICROTUBULE AFFINITY-REGULATING KINASE"/>
    <property type="match status" value="1"/>
</dbReference>
<feature type="compositionally biased region" description="Low complexity" evidence="9">
    <location>
        <begin position="640"/>
        <end position="665"/>
    </location>
</feature>
<evidence type="ECO:0000256" key="7">
    <source>
        <dbReference type="ARBA" id="ARBA00038181"/>
    </source>
</evidence>
<feature type="region of interest" description="Disordered" evidence="9">
    <location>
        <begin position="141"/>
        <end position="160"/>
    </location>
</feature>
<reference evidence="11 12" key="1">
    <citation type="submission" date="2020-12" db="EMBL/GenBank/DDBJ databases">
        <title>Metabolic potential, ecology and presence of endohyphal bacteria is reflected in genomic diversity of Mucoromycotina.</title>
        <authorList>
            <person name="Muszewska A."/>
            <person name="Okrasinska A."/>
            <person name="Steczkiewicz K."/>
            <person name="Drgas O."/>
            <person name="Orlowska M."/>
            <person name="Perlinska-Lenart U."/>
            <person name="Aleksandrzak-Piekarczyk T."/>
            <person name="Szatraj K."/>
            <person name="Zielenkiewicz U."/>
            <person name="Pilsyk S."/>
            <person name="Malc E."/>
            <person name="Mieczkowski P."/>
            <person name="Kruszewska J.S."/>
            <person name="Biernat P."/>
            <person name="Pawlowska J."/>
        </authorList>
    </citation>
    <scope>NUCLEOTIDE SEQUENCE [LARGE SCALE GENOMIC DNA]</scope>
    <source>
        <strain evidence="11 12">CBS 142.35</strain>
    </source>
</reference>
<evidence type="ECO:0000256" key="5">
    <source>
        <dbReference type="ARBA" id="ARBA00022777"/>
    </source>
</evidence>
<evidence type="ECO:0000256" key="2">
    <source>
        <dbReference type="ARBA" id="ARBA00022527"/>
    </source>
</evidence>
<accession>A0A8H7SAD5</accession>
<dbReference type="FunFam" id="1.10.510.10:FF:000002">
    <property type="entry name" value="Non-specific serine/threonine protein kinase"/>
    <property type="match status" value="1"/>
</dbReference>
<evidence type="ECO:0000256" key="3">
    <source>
        <dbReference type="ARBA" id="ARBA00022679"/>
    </source>
</evidence>
<evidence type="ECO:0000256" key="8">
    <source>
        <dbReference type="PROSITE-ProRule" id="PRU10141"/>
    </source>
</evidence>
<feature type="compositionally biased region" description="Basic and acidic residues" evidence="9">
    <location>
        <begin position="148"/>
        <end position="160"/>
    </location>
</feature>
<dbReference type="PANTHER" id="PTHR24346:SF82">
    <property type="entry name" value="KP78A-RELATED"/>
    <property type="match status" value="1"/>
</dbReference>
<dbReference type="InterPro" id="IPR017441">
    <property type="entry name" value="Protein_kinase_ATP_BS"/>
</dbReference>
<feature type="region of interest" description="Disordered" evidence="9">
    <location>
        <begin position="498"/>
        <end position="588"/>
    </location>
</feature>
<proteinExistence type="inferred from homology"/>
<dbReference type="SUPFAM" id="SSF56112">
    <property type="entry name" value="Protein kinase-like (PK-like)"/>
    <property type="match status" value="1"/>
</dbReference>
<evidence type="ECO:0000256" key="1">
    <source>
        <dbReference type="ARBA" id="ARBA00010791"/>
    </source>
</evidence>
<feature type="compositionally biased region" description="Low complexity" evidence="9">
    <location>
        <begin position="48"/>
        <end position="71"/>
    </location>
</feature>
<feature type="region of interest" description="Disordered" evidence="9">
    <location>
        <begin position="677"/>
        <end position="753"/>
    </location>
</feature>
<dbReference type="PROSITE" id="PS00107">
    <property type="entry name" value="PROTEIN_KINASE_ATP"/>
    <property type="match status" value="1"/>
</dbReference>
<dbReference type="OrthoDB" id="193931at2759"/>
<keyword evidence="3" id="KW-0808">Transferase</keyword>
<dbReference type="InterPro" id="IPR000719">
    <property type="entry name" value="Prot_kinase_dom"/>
</dbReference>
<dbReference type="AlphaFoldDB" id="A0A8H7SAD5"/>
<dbReference type="SMART" id="SM00220">
    <property type="entry name" value="S_TKc"/>
    <property type="match status" value="1"/>
</dbReference>
<feature type="region of interest" description="Disordered" evidence="9">
    <location>
        <begin position="814"/>
        <end position="838"/>
    </location>
</feature>
<dbReference type="Gene3D" id="1.10.510.10">
    <property type="entry name" value="Transferase(Phosphotransferase) domain 1"/>
    <property type="match status" value="1"/>
</dbReference>
<feature type="compositionally biased region" description="Low complexity" evidence="9">
    <location>
        <begin position="692"/>
        <end position="706"/>
    </location>
</feature>
<keyword evidence="2" id="KW-0723">Serine/threonine-protein kinase</keyword>
<evidence type="ECO:0000259" key="10">
    <source>
        <dbReference type="PROSITE" id="PS50011"/>
    </source>
</evidence>
<feature type="region of interest" description="Disordered" evidence="9">
    <location>
        <begin position="1"/>
        <end position="96"/>
    </location>
</feature>
<dbReference type="GO" id="GO:0005737">
    <property type="term" value="C:cytoplasm"/>
    <property type="evidence" value="ECO:0007669"/>
    <property type="project" value="TreeGrafter"/>
</dbReference>
<evidence type="ECO:0000256" key="9">
    <source>
        <dbReference type="SAM" id="MobiDB-lite"/>
    </source>
</evidence>
<feature type="compositionally biased region" description="Polar residues" evidence="9">
    <location>
        <begin position="721"/>
        <end position="736"/>
    </location>
</feature>